<dbReference type="Proteomes" id="UP000230787">
    <property type="component" value="Unassembled WGS sequence"/>
</dbReference>
<sequence>MESATEEKISLGQQTGIVTPQVPVAEEKKPKTQLFIIAGVVLVLVLTIATILIVLRYASSSQGVAEPVAMPASTAPTLVKEESPAVDAQVDKLNSQGTSTETVDLQKDLEDTSLDNLDKELEGLETLIQ</sequence>
<organism evidence="3 4">
    <name type="scientific">candidate division WWE3 bacterium CG09_land_8_20_14_0_10_39_24</name>
    <dbReference type="NCBI Taxonomy" id="1975088"/>
    <lineage>
        <taxon>Bacteria</taxon>
        <taxon>Katanobacteria</taxon>
    </lineage>
</organism>
<keyword evidence="2" id="KW-0812">Transmembrane</keyword>
<name>A0A2H0WIZ9_UNCKA</name>
<dbReference type="EMBL" id="PEZN01000044">
    <property type="protein sequence ID" value="PIS12611.1"/>
    <property type="molecule type" value="Genomic_DNA"/>
</dbReference>
<reference evidence="4" key="1">
    <citation type="submission" date="2017-09" db="EMBL/GenBank/DDBJ databases">
        <title>Depth-based differentiation of microbial function through sediment-hosted aquifers and enrichment of novel symbionts in the deep terrestrial subsurface.</title>
        <authorList>
            <person name="Probst A.J."/>
            <person name="Ladd B."/>
            <person name="Jarett J.K."/>
            <person name="Geller-Mcgrath D.E."/>
            <person name="Sieber C.M.K."/>
            <person name="Emerson J.B."/>
            <person name="Anantharaman K."/>
            <person name="Thomas B.C."/>
            <person name="Malmstrom R."/>
            <person name="Stieglmeier M."/>
            <person name="Klingl A."/>
            <person name="Woyke T."/>
            <person name="Ryan C.M."/>
            <person name="Banfield J.F."/>
        </authorList>
    </citation>
    <scope>NUCLEOTIDE SEQUENCE [LARGE SCALE GENOMIC DNA]</scope>
</reference>
<evidence type="ECO:0000256" key="2">
    <source>
        <dbReference type="SAM" id="Phobius"/>
    </source>
</evidence>
<feature type="transmembrane region" description="Helical" evidence="2">
    <location>
        <begin position="34"/>
        <end position="55"/>
    </location>
</feature>
<keyword evidence="2" id="KW-0472">Membrane</keyword>
<evidence type="ECO:0000256" key="1">
    <source>
        <dbReference type="SAM" id="MobiDB-lite"/>
    </source>
</evidence>
<comment type="caution">
    <text evidence="3">The sequence shown here is derived from an EMBL/GenBank/DDBJ whole genome shotgun (WGS) entry which is preliminary data.</text>
</comment>
<evidence type="ECO:0000313" key="4">
    <source>
        <dbReference type="Proteomes" id="UP000230787"/>
    </source>
</evidence>
<dbReference type="AlphaFoldDB" id="A0A2H0WIZ9"/>
<feature type="compositionally biased region" description="Polar residues" evidence="1">
    <location>
        <begin position="92"/>
        <end position="103"/>
    </location>
</feature>
<proteinExistence type="predicted"/>
<protein>
    <submittedName>
        <fullName evidence="3">Uncharacterized protein</fullName>
    </submittedName>
</protein>
<accession>A0A2H0WIZ9</accession>
<evidence type="ECO:0000313" key="3">
    <source>
        <dbReference type="EMBL" id="PIS12611.1"/>
    </source>
</evidence>
<feature type="region of interest" description="Disordered" evidence="1">
    <location>
        <begin position="83"/>
        <end position="107"/>
    </location>
</feature>
<keyword evidence="2" id="KW-1133">Transmembrane helix</keyword>
<gene>
    <name evidence="3" type="ORF">COT69_03220</name>
</gene>